<reference evidence="1" key="1">
    <citation type="submission" date="2014-11" db="EMBL/GenBank/DDBJ databases">
        <authorList>
            <person name="Amaro Gonzalez C."/>
        </authorList>
    </citation>
    <scope>NUCLEOTIDE SEQUENCE</scope>
</reference>
<reference evidence="1" key="2">
    <citation type="journal article" date="2015" name="Fish Shellfish Immunol.">
        <title>Early steps in the European eel (Anguilla anguilla)-Vibrio vulnificus interaction in the gills: Role of the RtxA13 toxin.</title>
        <authorList>
            <person name="Callol A."/>
            <person name="Pajuelo D."/>
            <person name="Ebbesson L."/>
            <person name="Teles M."/>
            <person name="MacKenzie S."/>
            <person name="Amaro C."/>
        </authorList>
    </citation>
    <scope>NUCLEOTIDE SEQUENCE</scope>
</reference>
<protein>
    <submittedName>
        <fullName evidence="1">Uncharacterized protein</fullName>
    </submittedName>
</protein>
<organism evidence="1">
    <name type="scientific">Anguilla anguilla</name>
    <name type="common">European freshwater eel</name>
    <name type="synonym">Muraena anguilla</name>
    <dbReference type="NCBI Taxonomy" id="7936"/>
    <lineage>
        <taxon>Eukaryota</taxon>
        <taxon>Metazoa</taxon>
        <taxon>Chordata</taxon>
        <taxon>Craniata</taxon>
        <taxon>Vertebrata</taxon>
        <taxon>Euteleostomi</taxon>
        <taxon>Actinopterygii</taxon>
        <taxon>Neopterygii</taxon>
        <taxon>Teleostei</taxon>
        <taxon>Anguilliformes</taxon>
        <taxon>Anguillidae</taxon>
        <taxon>Anguilla</taxon>
    </lineage>
</organism>
<name>A0A0E9WLW5_ANGAN</name>
<accession>A0A0E9WLW5</accession>
<sequence>MCEKPHTPFELSELKLVPTTIDWWQQVCLGKATEFLHEAISGPECSRSVHSQSLWWQVCLCFLNIKRTLRSPQK</sequence>
<dbReference type="EMBL" id="GBXM01017250">
    <property type="protein sequence ID" value="JAH91327.1"/>
    <property type="molecule type" value="Transcribed_RNA"/>
</dbReference>
<evidence type="ECO:0000313" key="1">
    <source>
        <dbReference type="EMBL" id="JAH91327.1"/>
    </source>
</evidence>
<dbReference type="AlphaFoldDB" id="A0A0E9WLW5"/>
<proteinExistence type="predicted"/>